<evidence type="ECO:0000256" key="1">
    <source>
        <dbReference type="HAMAP-Rule" id="MF_01112"/>
    </source>
</evidence>
<gene>
    <name evidence="2" type="ORF">DFR85_11205</name>
</gene>
<proteinExistence type="inferred from homology"/>
<dbReference type="Pfam" id="PF01877">
    <property type="entry name" value="RNA_binding"/>
    <property type="match status" value="1"/>
</dbReference>
<dbReference type="NCBIfam" id="NF001687">
    <property type="entry name" value="PRK00447.1"/>
    <property type="match status" value="1"/>
</dbReference>
<name>A0A2U9IGD1_9CREN</name>
<dbReference type="GeneID" id="36832731"/>
<dbReference type="PANTHER" id="PTHR39652:SF1">
    <property type="entry name" value="UPF0201 PROTEIN TK1335"/>
    <property type="match status" value="1"/>
</dbReference>
<reference evidence="2 3" key="1">
    <citation type="submission" date="2018-05" db="EMBL/GenBank/DDBJ databases">
        <title>Complete Genome Sequences of Extremely Thermoacidophilic, Metal-Mobilizing Type-Strain Members of the Archaeal Family Sulfolobaceae: Acidianus brierleyi DSM-1651T, Acidianus sulfidivorans DSM-18786T, Metallosphaera hakonensis DSM-7519T, and Metallosphaera prunae DSM-10039T.</title>
        <authorList>
            <person name="Counts J.A."/>
            <person name="Kelly R.M."/>
        </authorList>
    </citation>
    <scope>NUCLEOTIDE SEQUENCE [LARGE SCALE GENOMIC DNA]</scope>
    <source>
        <strain evidence="2 3">DSM 1651</strain>
    </source>
</reference>
<dbReference type="Proteomes" id="UP000248044">
    <property type="component" value="Chromosome"/>
</dbReference>
<sequence length="151" mass="17518">MTKITVMAEIRPSEDEDKIKVAIATFFDYEKIIIEERELNKLLIEEAYSLASLKKFHKILREERILDVARKYLIKGIEDDTITFMLHKQAASVGIISFIDEEKESPLGPIIVTIEYKEPMKVIDWLAPKTSKGQPLWENPIPNEKDNMKDL</sequence>
<dbReference type="Gene3D" id="3.30.1440.10">
    <property type="match status" value="1"/>
</dbReference>
<protein>
    <recommendedName>
        <fullName evidence="1">UPF0201 protein DFR85_11205</fullName>
    </recommendedName>
</protein>
<dbReference type="OrthoDB" id="7819at2157"/>
<accession>A0A2U9IGD1</accession>
<organism evidence="2 3">
    <name type="scientific">Acidianus brierleyi</name>
    <dbReference type="NCBI Taxonomy" id="41673"/>
    <lineage>
        <taxon>Archaea</taxon>
        <taxon>Thermoproteota</taxon>
        <taxon>Thermoprotei</taxon>
        <taxon>Sulfolobales</taxon>
        <taxon>Sulfolobaceae</taxon>
        <taxon>Acidianus</taxon>
    </lineage>
</organism>
<dbReference type="KEGG" id="abri:DFR85_11205"/>
<dbReference type="InterPro" id="IPR002739">
    <property type="entry name" value="PAB1135-like"/>
</dbReference>
<dbReference type="SUPFAM" id="SSF55282">
    <property type="entry name" value="RL5-like"/>
    <property type="match status" value="1"/>
</dbReference>
<evidence type="ECO:0000313" key="2">
    <source>
        <dbReference type="EMBL" id="AWR95083.1"/>
    </source>
</evidence>
<dbReference type="EMBL" id="CP029289">
    <property type="protein sequence ID" value="AWR95083.1"/>
    <property type="molecule type" value="Genomic_DNA"/>
</dbReference>
<dbReference type="HAMAP" id="MF_01112">
    <property type="entry name" value="UPF0201"/>
    <property type="match status" value="1"/>
</dbReference>
<dbReference type="AlphaFoldDB" id="A0A2U9IGD1"/>
<dbReference type="PANTHER" id="PTHR39652">
    <property type="entry name" value="UPF0201 PROTEIN TK1335"/>
    <property type="match status" value="1"/>
</dbReference>
<dbReference type="InterPro" id="IPR022803">
    <property type="entry name" value="Ribosomal_uL5_dom_sf"/>
</dbReference>
<comment type="similarity">
    <text evidence="1">Belongs to the UPF0201 family.</text>
</comment>
<dbReference type="RefSeq" id="WP_110270964.1">
    <property type="nucleotide sequence ID" value="NZ_CP029289.2"/>
</dbReference>
<evidence type="ECO:0000313" key="3">
    <source>
        <dbReference type="Proteomes" id="UP000248044"/>
    </source>
</evidence>
<keyword evidence="3" id="KW-1185">Reference proteome</keyword>